<feature type="compositionally biased region" description="Low complexity" evidence="1">
    <location>
        <begin position="442"/>
        <end position="452"/>
    </location>
</feature>
<feature type="compositionally biased region" description="Low complexity" evidence="1">
    <location>
        <begin position="526"/>
        <end position="542"/>
    </location>
</feature>
<protein>
    <recommendedName>
        <fullName evidence="4">RNA polymerase sigma-70 region 2 domain-containing protein</fullName>
    </recommendedName>
</protein>
<accession>A0A1U9ZYM5</accession>
<dbReference type="Proteomes" id="UP000190797">
    <property type="component" value="Chromosome"/>
</dbReference>
<feature type="region of interest" description="Disordered" evidence="1">
    <location>
        <begin position="345"/>
        <end position="473"/>
    </location>
</feature>
<evidence type="ECO:0000313" key="2">
    <source>
        <dbReference type="EMBL" id="AQZ63044.1"/>
    </source>
</evidence>
<feature type="region of interest" description="Disordered" evidence="1">
    <location>
        <begin position="526"/>
        <end position="545"/>
    </location>
</feature>
<dbReference type="EMBL" id="CP017717">
    <property type="protein sequence ID" value="AQZ63044.1"/>
    <property type="molecule type" value="Genomic_DNA"/>
</dbReference>
<reference evidence="3" key="1">
    <citation type="journal article" date="2017" name="Med. Chem. Commun.">
        <title>Nonomuraea sp. ATCC 55076 harbours the largest actinomycete chromosome to date and the kistamicin biosynthetic gene cluster.</title>
        <authorList>
            <person name="Nazari B."/>
            <person name="Forneris C.C."/>
            <person name="Gibson M.I."/>
            <person name="Moon K."/>
            <person name="Schramma K.R."/>
            <person name="Seyedsayamdost M.R."/>
        </authorList>
    </citation>
    <scope>NUCLEOTIDE SEQUENCE [LARGE SCALE GENOMIC DNA]</scope>
    <source>
        <strain evidence="3">ATCC 55076</strain>
    </source>
</reference>
<dbReference type="KEGG" id="noa:BKM31_17650"/>
<keyword evidence="3" id="KW-1185">Reference proteome</keyword>
<evidence type="ECO:0000256" key="1">
    <source>
        <dbReference type="SAM" id="MobiDB-lite"/>
    </source>
</evidence>
<gene>
    <name evidence="2" type="ORF">BKM31_17650</name>
</gene>
<feature type="compositionally biased region" description="Low complexity" evidence="1">
    <location>
        <begin position="350"/>
        <end position="360"/>
    </location>
</feature>
<dbReference type="OrthoDB" id="3492533at2"/>
<feature type="compositionally biased region" description="Pro residues" evidence="1">
    <location>
        <begin position="363"/>
        <end position="382"/>
    </location>
</feature>
<feature type="compositionally biased region" description="Low complexity" evidence="1">
    <location>
        <begin position="460"/>
        <end position="472"/>
    </location>
</feature>
<dbReference type="RefSeq" id="WP_155127519.1">
    <property type="nucleotide sequence ID" value="NZ_CP017717.1"/>
</dbReference>
<feature type="compositionally biased region" description="Basic and acidic residues" evidence="1">
    <location>
        <begin position="279"/>
        <end position="292"/>
    </location>
</feature>
<feature type="compositionally biased region" description="Low complexity" evidence="1">
    <location>
        <begin position="411"/>
        <end position="434"/>
    </location>
</feature>
<proteinExistence type="predicted"/>
<feature type="region of interest" description="Disordered" evidence="1">
    <location>
        <begin position="254"/>
        <end position="299"/>
    </location>
</feature>
<dbReference type="STRING" id="1909395.BKM31_17650"/>
<evidence type="ECO:0000313" key="3">
    <source>
        <dbReference type="Proteomes" id="UP000190797"/>
    </source>
</evidence>
<dbReference type="AlphaFoldDB" id="A0A1U9ZYM5"/>
<evidence type="ECO:0008006" key="4">
    <source>
        <dbReference type="Google" id="ProtNLM"/>
    </source>
</evidence>
<organism evidence="2 3">
    <name type="scientific">[Actinomadura] parvosata subsp. kistnae</name>
    <dbReference type="NCBI Taxonomy" id="1909395"/>
    <lineage>
        <taxon>Bacteria</taxon>
        <taxon>Bacillati</taxon>
        <taxon>Actinomycetota</taxon>
        <taxon>Actinomycetes</taxon>
        <taxon>Streptosporangiales</taxon>
        <taxon>Streptosporangiaceae</taxon>
        <taxon>Nonomuraea</taxon>
    </lineage>
</organism>
<name>A0A1U9ZYM5_9ACTN</name>
<sequence>MQHPHDDDVHPELRKLCHLYGAALFDYCGMRLPPADAERATRGALMSGHHHADRLRDPHQRRAWLYALAHAHRTRRGGVTAAGTDAWTRPGSTADPSRITALAALEPAHQEVLDLALRHELTPTEIALIYDAGAVEIEHLIDAAAAHLEQLIAAVDAARAGRGCPTLADLLTTPGASRHPTRLGRHVTGCAHCRAAPLTATAAGLLAQLPLAAAPATLAARLASAQPLPASTTWRIDGFPEQSHTLHDALATVRSAPRDTTPDRTAGAASTRPAPGRAQEFRAWEQPRHPSEDFWTPRADEADPEARLSLRPLFPALRVGGLIAATVAAVLTAGALWSALQPKQPPAPLAPAAAPATLTPSDSQPPPTILLPEEPPTNPPTSQPTHAPTSSPPARRPARTPTKPPTRRRSSPAGQPAKAASKASPGKPSRSAQPQDPPRPTRQPAATTSRTLPKPPPPAASLSPSSMALGSSRTGSFTLHCTTGTCAVTSATGSNGITVSGTRVTVAAPASRPGCTATTETGTATITWTGTTTGDGHTTAGTTTGGGTLTLTVTWTVEADKGEWIPTGSVTHGGDRQGYWSHCRTG</sequence>